<dbReference type="PIRSF" id="PIRSF029171">
    <property type="entry name" value="Esterase_LipA"/>
    <property type="match status" value="1"/>
</dbReference>
<comment type="caution">
    <text evidence="1">The sequence shown here is derived from an EMBL/GenBank/DDBJ whole genome shotgun (WGS) entry which is preliminary data.</text>
</comment>
<proteinExistence type="predicted"/>
<dbReference type="Pfam" id="PF03583">
    <property type="entry name" value="LIP"/>
    <property type="match status" value="1"/>
</dbReference>
<dbReference type="PANTHER" id="PTHR34853:SF1">
    <property type="entry name" value="LIPASE 5"/>
    <property type="match status" value="1"/>
</dbReference>
<evidence type="ECO:0000313" key="2">
    <source>
        <dbReference type="Proteomes" id="UP001183202"/>
    </source>
</evidence>
<reference evidence="2" key="1">
    <citation type="submission" date="2023-07" db="EMBL/GenBank/DDBJ databases">
        <title>30 novel species of actinomycetes from the DSMZ collection.</title>
        <authorList>
            <person name="Nouioui I."/>
        </authorList>
    </citation>
    <scope>NUCLEOTIDE SEQUENCE [LARGE SCALE GENOMIC DNA]</scope>
    <source>
        <strain evidence="2">DSM 45834</strain>
    </source>
</reference>
<organism evidence="1 2">
    <name type="scientific">Pseudonocardia charpentierae</name>
    <dbReference type="NCBI Taxonomy" id="3075545"/>
    <lineage>
        <taxon>Bacteria</taxon>
        <taxon>Bacillati</taxon>
        <taxon>Actinomycetota</taxon>
        <taxon>Actinomycetes</taxon>
        <taxon>Pseudonocardiales</taxon>
        <taxon>Pseudonocardiaceae</taxon>
        <taxon>Pseudonocardia</taxon>
    </lineage>
</organism>
<keyword evidence="2" id="KW-1185">Reference proteome</keyword>
<keyword evidence="1" id="KW-0378">Hydrolase</keyword>
<protein>
    <submittedName>
        <fullName evidence="1">Alpha/beta fold hydrolase</fullName>
    </submittedName>
</protein>
<accession>A0ABU2N4Z5</accession>
<dbReference type="GO" id="GO:0016787">
    <property type="term" value="F:hydrolase activity"/>
    <property type="evidence" value="ECO:0007669"/>
    <property type="project" value="UniProtKB-KW"/>
</dbReference>
<dbReference type="InterPro" id="IPR005152">
    <property type="entry name" value="Lipase_secreted"/>
</dbReference>
<dbReference type="InterPro" id="IPR029058">
    <property type="entry name" value="AB_hydrolase_fold"/>
</dbReference>
<dbReference type="SUPFAM" id="SSF53474">
    <property type="entry name" value="alpha/beta-Hydrolases"/>
    <property type="match status" value="1"/>
</dbReference>
<dbReference type="EMBL" id="JAVREJ010000003">
    <property type="protein sequence ID" value="MDT0349001.1"/>
    <property type="molecule type" value="Genomic_DNA"/>
</dbReference>
<sequence length="409" mass="42311">MTPHHAELRRRRPVLLLVVVVLALAGCSADTGRRIEQGAAEVRTDQAFYTLPDPVPAGPPGSIVRTEPLPSTMEGSVAWRVLYHTTDQQGTDRVASAVVVAPAGPAPAGGRSVIGWGHPTTGAVARCAPSNGLDPFDLIEGLSQLLHAGYAVAAADYPGLGVEGQSSYLIGVTEAHSVIDAVRAARNLPDAGAGAEVLLWGHSQGGHAALFAGQEVSRYAPELSLRGVAVAAPATELATLLDDHIADASGVTIGSYSYAAYQAVYADQHPGMSLESILTPAGVAATPAMAQLCLFGQYLSLRKIADPLIGKYVAHDPATTEPWATLLRQNTPGAERIGVPVFVAQGESDALVKPAATTQYVSRVCTAGEHVTYKQYPGANHGSIARAAMDDVLPFLAGALQGTPPGSTC</sequence>
<evidence type="ECO:0000313" key="1">
    <source>
        <dbReference type="EMBL" id="MDT0349001.1"/>
    </source>
</evidence>
<dbReference type="PANTHER" id="PTHR34853">
    <property type="match status" value="1"/>
</dbReference>
<name>A0ABU2N4Z5_9PSEU</name>
<dbReference type="RefSeq" id="WP_311554969.1">
    <property type="nucleotide sequence ID" value="NZ_JAVREJ010000003.1"/>
</dbReference>
<dbReference type="Proteomes" id="UP001183202">
    <property type="component" value="Unassembled WGS sequence"/>
</dbReference>
<gene>
    <name evidence="1" type="ORF">RM445_05615</name>
</gene>
<dbReference type="Gene3D" id="3.40.50.1820">
    <property type="entry name" value="alpha/beta hydrolase"/>
    <property type="match status" value="2"/>
</dbReference>